<accession>A0A1A7WK56</accession>
<sequence length="71" mass="7878">SCDVKAFTDSSDTISGSHLLCLLFWAGNCLILFHSLFPPSSHISISRQCSSIKLIHIEPPTLMDTHTHTHM</sequence>
<keyword evidence="1" id="KW-1133">Transmembrane helix</keyword>
<feature type="transmembrane region" description="Helical" evidence="1">
    <location>
        <begin position="17"/>
        <end position="37"/>
    </location>
</feature>
<keyword evidence="1" id="KW-0472">Membrane</keyword>
<reference evidence="2" key="1">
    <citation type="submission" date="2016-05" db="EMBL/GenBank/DDBJ databases">
        <authorList>
            <person name="Lavstsen T."/>
            <person name="Jespersen J.S."/>
        </authorList>
    </citation>
    <scope>NUCLEOTIDE SEQUENCE</scope>
    <source>
        <tissue evidence="2">Brain</tissue>
    </source>
</reference>
<dbReference type="EMBL" id="HADW01004705">
    <property type="protein sequence ID" value="SBP06105.1"/>
    <property type="molecule type" value="Transcribed_RNA"/>
</dbReference>
<organism evidence="2">
    <name type="scientific">Iconisemion striatum</name>
    <dbReference type="NCBI Taxonomy" id="60296"/>
    <lineage>
        <taxon>Eukaryota</taxon>
        <taxon>Metazoa</taxon>
        <taxon>Chordata</taxon>
        <taxon>Craniata</taxon>
        <taxon>Vertebrata</taxon>
        <taxon>Euteleostomi</taxon>
        <taxon>Actinopterygii</taxon>
        <taxon>Neopterygii</taxon>
        <taxon>Teleostei</taxon>
        <taxon>Neoteleostei</taxon>
        <taxon>Acanthomorphata</taxon>
        <taxon>Ovalentaria</taxon>
        <taxon>Atherinomorphae</taxon>
        <taxon>Cyprinodontiformes</taxon>
        <taxon>Nothobranchiidae</taxon>
        <taxon>Iconisemion</taxon>
    </lineage>
</organism>
<dbReference type="AlphaFoldDB" id="A0A1A7WK56"/>
<evidence type="ECO:0000256" key="1">
    <source>
        <dbReference type="SAM" id="Phobius"/>
    </source>
</evidence>
<name>A0A1A7WK56_9TELE</name>
<keyword evidence="1" id="KW-0812">Transmembrane</keyword>
<proteinExistence type="predicted"/>
<feature type="non-terminal residue" evidence="2">
    <location>
        <position position="1"/>
    </location>
</feature>
<reference evidence="2" key="2">
    <citation type="submission" date="2016-06" db="EMBL/GenBank/DDBJ databases">
        <title>The genome of a short-lived fish provides insights into sex chromosome evolution and the genetic control of aging.</title>
        <authorList>
            <person name="Reichwald K."/>
            <person name="Felder M."/>
            <person name="Petzold A."/>
            <person name="Koch P."/>
            <person name="Groth M."/>
            <person name="Platzer M."/>
        </authorList>
    </citation>
    <scope>NUCLEOTIDE SEQUENCE</scope>
    <source>
        <tissue evidence="2">Brain</tissue>
    </source>
</reference>
<protein>
    <submittedName>
        <fullName evidence="2">Uncharacterized protein</fullName>
    </submittedName>
</protein>
<feature type="non-terminal residue" evidence="2">
    <location>
        <position position="71"/>
    </location>
</feature>
<gene>
    <name evidence="2" type="primary">Nfu_g_1_002196</name>
</gene>
<evidence type="ECO:0000313" key="2">
    <source>
        <dbReference type="EMBL" id="SBP06105.1"/>
    </source>
</evidence>